<evidence type="ECO:0000259" key="1">
    <source>
        <dbReference type="PROSITE" id="PS50086"/>
    </source>
</evidence>
<dbReference type="SUPFAM" id="SSF47923">
    <property type="entry name" value="Ypt/Rab-GAP domain of gyp1p"/>
    <property type="match status" value="2"/>
</dbReference>
<dbReference type="FunFam" id="1.10.8.270:FF:000025">
    <property type="entry name" value="TBC1 domain family member 15-like"/>
    <property type="match status" value="1"/>
</dbReference>
<evidence type="ECO:0000313" key="3">
    <source>
        <dbReference type="Proteomes" id="UP000326396"/>
    </source>
</evidence>
<gene>
    <name evidence="2" type="ORF">E3N88_33895</name>
</gene>
<dbReference type="EMBL" id="SZYD01000016">
    <property type="protein sequence ID" value="KAD3338374.1"/>
    <property type="molecule type" value="Genomic_DNA"/>
</dbReference>
<dbReference type="Proteomes" id="UP000326396">
    <property type="component" value="Linkage Group LG6"/>
</dbReference>
<comment type="caution">
    <text evidence="2">The sequence shown here is derived from an EMBL/GenBank/DDBJ whole genome shotgun (WGS) entry which is preliminary data.</text>
</comment>
<name>A0A5N6MCQ4_9ASTR</name>
<dbReference type="InterPro" id="IPR035969">
    <property type="entry name" value="Rab-GAP_TBC_sf"/>
</dbReference>
<dbReference type="OrthoDB" id="10264062at2759"/>
<organism evidence="2 3">
    <name type="scientific">Mikania micrantha</name>
    <name type="common">bitter vine</name>
    <dbReference type="NCBI Taxonomy" id="192012"/>
    <lineage>
        <taxon>Eukaryota</taxon>
        <taxon>Viridiplantae</taxon>
        <taxon>Streptophyta</taxon>
        <taxon>Embryophyta</taxon>
        <taxon>Tracheophyta</taxon>
        <taxon>Spermatophyta</taxon>
        <taxon>Magnoliopsida</taxon>
        <taxon>eudicotyledons</taxon>
        <taxon>Gunneridae</taxon>
        <taxon>Pentapetalae</taxon>
        <taxon>asterids</taxon>
        <taxon>campanulids</taxon>
        <taxon>Asterales</taxon>
        <taxon>Asteraceae</taxon>
        <taxon>Asteroideae</taxon>
        <taxon>Heliantheae alliance</taxon>
        <taxon>Eupatorieae</taxon>
        <taxon>Mikania</taxon>
    </lineage>
</organism>
<dbReference type="Pfam" id="PF00566">
    <property type="entry name" value="RabGAP-TBC"/>
    <property type="match status" value="1"/>
</dbReference>
<dbReference type="InterPro" id="IPR000195">
    <property type="entry name" value="Rab-GAP-TBC_dom"/>
</dbReference>
<dbReference type="SMART" id="SM00164">
    <property type="entry name" value="TBC"/>
    <property type="match status" value="1"/>
</dbReference>
<dbReference type="AlphaFoldDB" id="A0A5N6MCQ4"/>
<feature type="domain" description="Rab-GAP TBC" evidence="1">
    <location>
        <begin position="71"/>
        <end position="315"/>
    </location>
</feature>
<dbReference type="PANTHER" id="PTHR22957">
    <property type="entry name" value="TBC1 DOMAIN FAMILY MEMBER GTPASE-ACTIVATING PROTEIN"/>
    <property type="match status" value="1"/>
</dbReference>
<dbReference type="Gene3D" id="1.10.472.80">
    <property type="entry name" value="Ypt/Rab-GAP domain of gyp1p, domain 3"/>
    <property type="match status" value="1"/>
</dbReference>
<dbReference type="PANTHER" id="PTHR22957:SF533">
    <property type="entry name" value="TBC1 DOMAIN FAMILY MEMBER 15-LIKE ISOFORM X1"/>
    <property type="match status" value="1"/>
</dbReference>
<reference evidence="2 3" key="1">
    <citation type="submission" date="2019-05" db="EMBL/GenBank/DDBJ databases">
        <title>Mikania micrantha, genome provides insights into the molecular mechanism of rapid growth.</title>
        <authorList>
            <person name="Liu B."/>
        </authorList>
    </citation>
    <scope>NUCLEOTIDE SEQUENCE [LARGE SCALE GENOMIC DNA]</scope>
    <source>
        <strain evidence="2">NLD-2019</strain>
        <tissue evidence="2">Leaf</tissue>
    </source>
</reference>
<dbReference type="GO" id="GO:0005096">
    <property type="term" value="F:GTPase activator activity"/>
    <property type="evidence" value="ECO:0007669"/>
    <property type="project" value="TreeGrafter"/>
</dbReference>
<proteinExistence type="predicted"/>
<evidence type="ECO:0000313" key="2">
    <source>
        <dbReference type="EMBL" id="KAD3338374.1"/>
    </source>
</evidence>
<keyword evidence="3" id="KW-1185">Reference proteome</keyword>
<sequence length="425" mass="48826">MHMFKSIRSNKANGDMESYFPVRPDCQEHVPKTRFKPKVGKTLSERRWNAAFQKDGRLDIAGVLRRIQRGGIHPVIKGAVWEFLLGCYDPNSTSEERDNLRKKRRWEQYNSWKEQCKTIVPIIGTGKFVTTPLVSEDEEPPDNNGIDESVSDAELDKKEIQWKRSLHQIGLDVVRTDRALVYYENEVNQAKLWDLLAIYTWVDEDIGYVQAGMNDICSPMVILLKDEADAFWCFEHAMRRVRENFRSNATSMGVQSQLGILSQVMRTVDPKLHQHLEGLDGGEYLFAIRMLMVLFRREFSFVDALYLWEVMWAMEYNPNMFADYASNDSHEVVATKLSKKVLLQYGKYERKNVKIGRTDQKSLLAVFLVAGVLETKNKKLLNEAKGLDDVAQIMGDITGSLDAKKALTEALKIHKKYLSKASITS</sequence>
<accession>A0A5N6MCQ4</accession>
<dbReference type="Gene3D" id="1.10.8.270">
    <property type="entry name" value="putative rabgap domain of human tbc1 domain family member 14 like domains"/>
    <property type="match status" value="1"/>
</dbReference>
<protein>
    <recommendedName>
        <fullName evidence="1">Rab-GAP TBC domain-containing protein</fullName>
    </recommendedName>
</protein>
<dbReference type="PROSITE" id="PS50086">
    <property type="entry name" value="TBC_RABGAP"/>
    <property type="match status" value="1"/>
</dbReference>